<comment type="cofactor">
    <cofactor evidence="2">
        <name>heme</name>
        <dbReference type="ChEBI" id="CHEBI:30413"/>
    </cofactor>
</comment>
<dbReference type="GO" id="GO:0020037">
    <property type="term" value="F:heme binding"/>
    <property type="evidence" value="ECO:0007669"/>
    <property type="project" value="InterPro"/>
</dbReference>
<keyword evidence="2" id="KW-0408">Iron</keyword>
<dbReference type="InterPro" id="IPR002401">
    <property type="entry name" value="Cyt_P450_E_grp-I"/>
</dbReference>
<evidence type="ECO:0000256" key="2">
    <source>
        <dbReference type="PIRSR" id="PIRSR602401-1"/>
    </source>
</evidence>
<keyword evidence="2" id="KW-0479">Metal-binding</keyword>
<protein>
    <submittedName>
        <fullName evidence="3">Cytochrome P450</fullName>
    </submittedName>
</protein>
<name>A0A1Z4GKV3_9CYAN</name>
<feature type="binding site" description="axial binding residue" evidence="2">
    <location>
        <position position="393"/>
    </location>
    <ligand>
        <name>heme</name>
        <dbReference type="ChEBI" id="CHEBI:30413"/>
    </ligand>
    <ligandPart>
        <name>Fe</name>
        <dbReference type="ChEBI" id="CHEBI:18248"/>
    </ligandPart>
</feature>
<keyword evidence="4" id="KW-1185">Reference proteome</keyword>
<evidence type="ECO:0000256" key="1">
    <source>
        <dbReference type="ARBA" id="ARBA00010617"/>
    </source>
</evidence>
<dbReference type="EMBL" id="AP018174">
    <property type="protein sequence ID" value="BAY18134.1"/>
    <property type="molecule type" value="Genomic_DNA"/>
</dbReference>
<dbReference type="CDD" id="cd11053">
    <property type="entry name" value="CYP110-like"/>
    <property type="match status" value="1"/>
</dbReference>
<dbReference type="InterPro" id="IPR036396">
    <property type="entry name" value="Cyt_P450_sf"/>
</dbReference>
<dbReference type="Pfam" id="PF00067">
    <property type="entry name" value="p450"/>
    <property type="match status" value="1"/>
</dbReference>
<reference evidence="3 4" key="1">
    <citation type="submission" date="2017-06" db="EMBL/GenBank/DDBJ databases">
        <title>Genome sequencing of cyanobaciteial culture collection at National Institute for Environmental Studies (NIES).</title>
        <authorList>
            <person name="Hirose Y."/>
            <person name="Shimura Y."/>
            <person name="Fujisawa T."/>
            <person name="Nakamura Y."/>
            <person name="Kawachi M."/>
        </authorList>
    </citation>
    <scope>NUCLEOTIDE SEQUENCE [LARGE SCALE GENOMIC DNA]</scope>
    <source>
        <strain evidence="3 4">NIES-21</strain>
    </source>
</reference>
<dbReference type="GO" id="GO:0004497">
    <property type="term" value="F:monooxygenase activity"/>
    <property type="evidence" value="ECO:0007669"/>
    <property type="project" value="InterPro"/>
</dbReference>
<comment type="similarity">
    <text evidence="1">Belongs to the cytochrome P450 family.</text>
</comment>
<dbReference type="Proteomes" id="UP000218287">
    <property type="component" value="Chromosome"/>
</dbReference>
<dbReference type="OrthoDB" id="446280at2"/>
<dbReference type="InterPro" id="IPR050121">
    <property type="entry name" value="Cytochrome_P450_monoxygenase"/>
</dbReference>
<dbReference type="PANTHER" id="PTHR24305">
    <property type="entry name" value="CYTOCHROME P450"/>
    <property type="match status" value="1"/>
</dbReference>
<organism evidence="3 4">
    <name type="scientific">Anabaenopsis circularis NIES-21</name>
    <dbReference type="NCBI Taxonomy" id="1085406"/>
    <lineage>
        <taxon>Bacteria</taxon>
        <taxon>Bacillati</taxon>
        <taxon>Cyanobacteriota</taxon>
        <taxon>Cyanophyceae</taxon>
        <taxon>Nostocales</taxon>
        <taxon>Nodulariaceae</taxon>
        <taxon>Anabaenopsis</taxon>
    </lineage>
</organism>
<accession>A0A1Z4GKV3</accession>
<proteinExistence type="inferred from homology"/>
<dbReference type="PRINTS" id="PR00385">
    <property type="entry name" value="P450"/>
</dbReference>
<dbReference type="GO" id="GO:0016705">
    <property type="term" value="F:oxidoreductase activity, acting on paired donors, with incorporation or reduction of molecular oxygen"/>
    <property type="evidence" value="ECO:0007669"/>
    <property type="project" value="InterPro"/>
</dbReference>
<sequence>MQLPNPLKTPSFIQKLEWVVDPMGYMERAAQQYPDIFTAEIVGFGDTLVFVNHPQAIQEILTNERKKFVAVGELNKVLQPLLGDHSIIMLGGNPHKKRRQLLMPNFHGDRMRAYGQLFSHLTETVFSKLPIDQPFLARTAMQEISLQVILQIVFGIYEGERCEQLKHLLISMLDFFRSPLTSGFLLFSFLQQDLGAWSPWGKFLRQRQQVDELLYAEIAERRTQQYPDRIDILSLLISAQDEAGQSMTNQELCDELKALMFGGYETTATAMAWALYWIHHKPQVREKLLQELDTLGDSPDPMSIFRLPYLTAVCNETLRIHPILMLTLPAVVQESVELLGHSLEPGTIVNGSIYLIHQREDLYAQPHEFRPERFLERQFSPYEFLPFGGLRRCIGEALAMFEIKLVLAKILSSYELVLADSQPERPQRRGVTLAPGNGVKMVIKGRRMRQRSQVPTATAPAH</sequence>
<dbReference type="AlphaFoldDB" id="A0A1Z4GKV3"/>
<dbReference type="InterPro" id="IPR001128">
    <property type="entry name" value="Cyt_P450"/>
</dbReference>
<gene>
    <name evidence="3" type="ORF">NIES21_39770</name>
</gene>
<dbReference type="Gene3D" id="1.10.630.10">
    <property type="entry name" value="Cytochrome P450"/>
    <property type="match status" value="1"/>
</dbReference>
<dbReference type="SUPFAM" id="SSF48264">
    <property type="entry name" value="Cytochrome P450"/>
    <property type="match status" value="1"/>
</dbReference>
<keyword evidence="2" id="KW-0349">Heme</keyword>
<dbReference type="PANTHER" id="PTHR24305:SF166">
    <property type="entry name" value="CYTOCHROME P450 12A4, MITOCHONDRIAL-RELATED"/>
    <property type="match status" value="1"/>
</dbReference>
<dbReference type="PRINTS" id="PR00463">
    <property type="entry name" value="EP450I"/>
</dbReference>
<evidence type="ECO:0000313" key="4">
    <source>
        <dbReference type="Proteomes" id="UP000218287"/>
    </source>
</evidence>
<dbReference type="GO" id="GO:0005506">
    <property type="term" value="F:iron ion binding"/>
    <property type="evidence" value="ECO:0007669"/>
    <property type="project" value="InterPro"/>
</dbReference>
<evidence type="ECO:0000313" key="3">
    <source>
        <dbReference type="EMBL" id="BAY18134.1"/>
    </source>
</evidence>